<proteinExistence type="predicted"/>
<keyword evidence="2" id="KW-1185">Reference proteome</keyword>
<dbReference type="EMBL" id="CM034388">
    <property type="protein sequence ID" value="KAJ0182902.1"/>
    <property type="molecule type" value="Genomic_DNA"/>
</dbReference>
<reference evidence="1 2" key="1">
    <citation type="journal article" date="2021" name="Front. Genet.">
        <title>Chromosome-Level Genome Assembly Reveals Significant Gene Expansion in the Toll and IMD Signaling Pathways of Dendrolimus kikuchii.</title>
        <authorList>
            <person name="Zhou J."/>
            <person name="Wu P."/>
            <person name="Xiong Z."/>
            <person name="Liu N."/>
            <person name="Zhao N."/>
            <person name="Ji M."/>
            <person name="Qiu Y."/>
            <person name="Yang B."/>
        </authorList>
    </citation>
    <scope>NUCLEOTIDE SEQUENCE [LARGE SCALE GENOMIC DNA]</scope>
    <source>
        <strain evidence="1">Ann1</strain>
    </source>
</reference>
<evidence type="ECO:0000313" key="2">
    <source>
        <dbReference type="Proteomes" id="UP000824533"/>
    </source>
</evidence>
<sequence length="582" mass="68378">MSSFWNATGLCRCCLAEGNFKNLESICVFEGKDETFLGLIRETFEMNIHNNNQENSCTICNTCKIVLQDAYLFKKQVLFCEEKFKQYCQIEKEMLRRFGNIERMNESRITKQVYNNNNNNREVTVDNTTHNNNKIYTLRKVCGVTLADRVPNTEVRKRVGLKESVGVKVRKGMHDERMTKQIYNAKYIDESLICTMQTVSGLTYSCIQCDRTFKNRVSILSHLTNYHTGAHKCPKCDRLCPNGYVLRAHYRTHFQKTFKCNICSVTYNSRYHLNEHSRKHLNSNRYKCDMCSKEFKYKSSLKIHMFLHSGGKPKHLCDVCGTSFNDRTNLRIHERSVHLKLRPFTCDVCKATYTAKKHLKSHIITKHLDLKEFRCNICGRMFGSITACVKHEAVHTKIFVCCNVEFQSKGEYLSHIKKFNCKIKHTNGSKNKYMKSKSCEICGKVFASKFTWKRHMSQRHDDDRTRNVTCEICHEKFFDSSSVYRHKYKRHVPNIIQDKTKCNMCHKSYTNLEKHMLAHLNTPYNCNVCDKRFSEVSSRNHHEKYVHSGQRFVCNICNRGYKEKGALRRHRLRAHDVKDLND</sequence>
<accession>A0ACC1DHJ2</accession>
<evidence type="ECO:0000313" key="1">
    <source>
        <dbReference type="EMBL" id="KAJ0182902.1"/>
    </source>
</evidence>
<organism evidence="1 2">
    <name type="scientific">Dendrolimus kikuchii</name>
    <dbReference type="NCBI Taxonomy" id="765133"/>
    <lineage>
        <taxon>Eukaryota</taxon>
        <taxon>Metazoa</taxon>
        <taxon>Ecdysozoa</taxon>
        <taxon>Arthropoda</taxon>
        <taxon>Hexapoda</taxon>
        <taxon>Insecta</taxon>
        <taxon>Pterygota</taxon>
        <taxon>Neoptera</taxon>
        <taxon>Endopterygota</taxon>
        <taxon>Lepidoptera</taxon>
        <taxon>Glossata</taxon>
        <taxon>Ditrysia</taxon>
        <taxon>Bombycoidea</taxon>
        <taxon>Lasiocampidae</taxon>
        <taxon>Dendrolimus</taxon>
    </lineage>
</organism>
<dbReference type="Proteomes" id="UP000824533">
    <property type="component" value="Linkage Group LG02"/>
</dbReference>
<protein>
    <submittedName>
        <fullName evidence="1">Uncharacterized protein</fullName>
    </submittedName>
</protein>
<name>A0ACC1DHJ2_9NEOP</name>
<gene>
    <name evidence="1" type="ORF">K1T71_000878</name>
</gene>
<comment type="caution">
    <text evidence="1">The sequence shown here is derived from an EMBL/GenBank/DDBJ whole genome shotgun (WGS) entry which is preliminary data.</text>
</comment>